<dbReference type="PANTHER" id="PTHR46796">
    <property type="entry name" value="HTH-TYPE TRANSCRIPTIONAL ACTIVATOR RHAS-RELATED"/>
    <property type="match status" value="1"/>
</dbReference>
<feature type="domain" description="HTH araC/xylS-type" evidence="4">
    <location>
        <begin position="201"/>
        <end position="299"/>
    </location>
</feature>
<dbReference type="InterPro" id="IPR020449">
    <property type="entry name" value="Tscrpt_reg_AraC-type_HTH"/>
</dbReference>
<dbReference type="InterPro" id="IPR018062">
    <property type="entry name" value="HTH_AraC-typ_CS"/>
</dbReference>
<dbReference type="GO" id="GO:0003700">
    <property type="term" value="F:DNA-binding transcription factor activity"/>
    <property type="evidence" value="ECO:0007669"/>
    <property type="project" value="InterPro"/>
</dbReference>
<dbReference type="Pfam" id="PF12833">
    <property type="entry name" value="HTH_18"/>
    <property type="match status" value="1"/>
</dbReference>
<comment type="caution">
    <text evidence="5">The sequence shown here is derived from an EMBL/GenBank/DDBJ whole genome shotgun (WGS) entry which is preliminary data.</text>
</comment>
<dbReference type="PROSITE" id="PS01124">
    <property type="entry name" value="HTH_ARAC_FAMILY_2"/>
    <property type="match status" value="1"/>
</dbReference>
<dbReference type="OrthoDB" id="9783876at2"/>
<dbReference type="AlphaFoldDB" id="A0A318P4H5"/>
<evidence type="ECO:0000256" key="3">
    <source>
        <dbReference type="ARBA" id="ARBA00023163"/>
    </source>
</evidence>
<dbReference type="Gene3D" id="1.10.10.60">
    <property type="entry name" value="Homeodomain-like"/>
    <property type="match status" value="1"/>
</dbReference>
<proteinExistence type="predicted"/>
<dbReference type="InterPro" id="IPR018060">
    <property type="entry name" value="HTH_AraC"/>
</dbReference>
<dbReference type="PROSITE" id="PS00041">
    <property type="entry name" value="HTH_ARAC_FAMILY_1"/>
    <property type="match status" value="1"/>
</dbReference>
<keyword evidence="2" id="KW-0238">DNA-binding</keyword>
<dbReference type="RefSeq" id="WP_004949964.1">
    <property type="nucleotide sequence ID" value="NZ_CP007439.1"/>
</dbReference>
<reference evidence="5 6" key="1">
    <citation type="submission" date="2017-11" db="EMBL/GenBank/DDBJ databases">
        <title>Genome sequence of the oocydin A producing rhizobacterium Serratia plymuthica 4Rx5.</title>
        <authorList>
            <person name="Matilla M.A."/>
            <person name="Udaondo Z."/>
            <person name="Salmond G.P.C."/>
        </authorList>
    </citation>
    <scope>NUCLEOTIDE SEQUENCE [LARGE SCALE GENOMIC DNA]</scope>
    <source>
        <strain evidence="5 6">4Rx5</strain>
    </source>
</reference>
<dbReference type="Proteomes" id="UP000248196">
    <property type="component" value="Unassembled WGS sequence"/>
</dbReference>
<protein>
    <submittedName>
        <fullName evidence="5">AraC family transcriptional regulator</fullName>
    </submittedName>
</protein>
<dbReference type="EMBL" id="PESE01000003">
    <property type="protein sequence ID" value="PYD38716.1"/>
    <property type="molecule type" value="Genomic_DNA"/>
</dbReference>
<sequence>MDPLSEVLAPLSSQNAFFGGLKAGGDWAVHFPALQGGKFNAVVRGGCWLVAEGLAAPLRLEAGDCLLLTRSLPVTVGSDLSLPAIEADALYFQAQNGVAICGEGEECLFIGGRFAFGEEVERLFGALPALMVIRGGTEEAAVLQWALQRLADELLTPLPGSALMTHHLGHIMLTQALRIYLAEHGDGDSGWLSALFEPRIGAAIQAIHADPARRWTVEALADVASVSRSTLALRFKQKAGMSPLEYVLRWRMLLAARALRSGAESVSAIAQRLGYDSDSAFSHAFKRVMACSPSDYRRARE</sequence>
<dbReference type="Pfam" id="PF12852">
    <property type="entry name" value="Cupin_6"/>
    <property type="match status" value="1"/>
</dbReference>
<dbReference type="InterPro" id="IPR050204">
    <property type="entry name" value="AraC_XylS_family_regulators"/>
</dbReference>
<keyword evidence="1" id="KW-0805">Transcription regulation</keyword>
<evidence type="ECO:0000313" key="5">
    <source>
        <dbReference type="EMBL" id="PYD38716.1"/>
    </source>
</evidence>
<dbReference type="GO" id="GO:0043565">
    <property type="term" value="F:sequence-specific DNA binding"/>
    <property type="evidence" value="ECO:0007669"/>
    <property type="project" value="InterPro"/>
</dbReference>
<organism evidence="5 6">
    <name type="scientific">Serratia plymuthica</name>
    <dbReference type="NCBI Taxonomy" id="82996"/>
    <lineage>
        <taxon>Bacteria</taxon>
        <taxon>Pseudomonadati</taxon>
        <taxon>Pseudomonadota</taxon>
        <taxon>Gammaproteobacteria</taxon>
        <taxon>Enterobacterales</taxon>
        <taxon>Yersiniaceae</taxon>
        <taxon>Serratia</taxon>
    </lineage>
</organism>
<name>A0A318P4H5_SERPL</name>
<evidence type="ECO:0000313" key="6">
    <source>
        <dbReference type="Proteomes" id="UP000248196"/>
    </source>
</evidence>
<evidence type="ECO:0000256" key="2">
    <source>
        <dbReference type="ARBA" id="ARBA00023125"/>
    </source>
</evidence>
<dbReference type="InterPro" id="IPR032783">
    <property type="entry name" value="AraC_lig"/>
</dbReference>
<dbReference type="InterPro" id="IPR009057">
    <property type="entry name" value="Homeodomain-like_sf"/>
</dbReference>
<dbReference type="PANTHER" id="PTHR46796:SF7">
    <property type="entry name" value="ARAC FAMILY TRANSCRIPTIONAL REGULATOR"/>
    <property type="match status" value="1"/>
</dbReference>
<gene>
    <name evidence="5" type="ORF">CT690_13220</name>
</gene>
<keyword evidence="3" id="KW-0804">Transcription</keyword>
<dbReference type="SMART" id="SM00342">
    <property type="entry name" value="HTH_ARAC"/>
    <property type="match status" value="1"/>
</dbReference>
<dbReference type="PRINTS" id="PR00032">
    <property type="entry name" value="HTHARAC"/>
</dbReference>
<evidence type="ECO:0000259" key="4">
    <source>
        <dbReference type="PROSITE" id="PS01124"/>
    </source>
</evidence>
<dbReference type="SUPFAM" id="SSF46689">
    <property type="entry name" value="Homeodomain-like"/>
    <property type="match status" value="2"/>
</dbReference>
<evidence type="ECO:0000256" key="1">
    <source>
        <dbReference type="ARBA" id="ARBA00023015"/>
    </source>
</evidence>
<accession>A0A318P4H5</accession>